<comment type="similarity">
    <text evidence="1">Belongs to the glycosyltransferase 2 family.</text>
</comment>
<dbReference type="GO" id="GO:0016757">
    <property type="term" value="F:glycosyltransferase activity"/>
    <property type="evidence" value="ECO:0007669"/>
    <property type="project" value="UniProtKB-KW"/>
</dbReference>
<dbReference type="Proteomes" id="UP000031449">
    <property type="component" value="Chromosome"/>
</dbReference>
<organism evidence="5 6">
    <name type="scientific">Jeotgalibacillus malaysiensis</name>
    <dbReference type="NCBI Taxonomy" id="1508404"/>
    <lineage>
        <taxon>Bacteria</taxon>
        <taxon>Bacillati</taxon>
        <taxon>Bacillota</taxon>
        <taxon>Bacilli</taxon>
        <taxon>Bacillales</taxon>
        <taxon>Caryophanaceae</taxon>
        <taxon>Jeotgalibacillus</taxon>
    </lineage>
</organism>
<dbReference type="SUPFAM" id="SSF53448">
    <property type="entry name" value="Nucleotide-diphospho-sugar transferases"/>
    <property type="match status" value="1"/>
</dbReference>
<sequence>MKKISVIIPIYNREKYLSECLTSVINQSYSNLEIILVDDGSTDQSLEIIQRFSKQDDRIKYYTQNNQGVASARNSGLKMVTGDFITFVDSDDWVVNNMYEKLMGIQVESDADIVVCNMTSKIEKLNGYNSTNYMTYGKIKAVKSLYTESRFNFCLMNKLFKKHIFNHIKFPENRDYEDAAVMYKLLLNADTIVHFDTFLYFYRTENESITRSGFSSKRIDVLINYDETIEYLKKIAPELIPIINVDFYYTLRNLMIDYLNSDYEKQETLQKIQKYMKKLYRNSGFDKLSSKEKVFGWSIILFPKASKSAYFLRKKVG</sequence>
<dbReference type="KEGG" id="jeo:JMA_33820"/>
<reference evidence="5 6" key="1">
    <citation type="submission" date="2014-08" db="EMBL/GenBank/DDBJ databases">
        <title>Complete genome of a marine bacteria Jeotgalibacillus malaysiensis.</title>
        <authorList>
            <person name="Yaakop A.S."/>
            <person name="Chan K.-G."/>
            <person name="Goh K.M."/>
        </authorList>
    </citation>
    <scope>NUCLEOTIDE SEQUENCE [LARGE SCALE GENOMIC DNA]</scope>
    <source>
        <strain evidence="5 6">D5</strain>
    </source>
</reference>
<dbReference type="STRING" id="1508404.JMA_33820"/>
<dbReference type="CDD" id="cd00761">
    <property type="entry name" value="Glyco_tranf_GTA_type"/>
    <property type="match status" value="1"/>
</dbReference>
<feature type="domain" description="Glycosyltransferase 2-like" evidence="4">
    <location>
        <begin position="5"/>
        <end position="165"/>
    </location>
</feature>
<protein>
    <recommendedName>
        <fullName evidence="4">Glycosyltransferase 2-like domain-containing protein</fullName>
    </recommendedName>
</protein>
<dbReference type="BioCyc" id="JESP1508404:G14D9-12663-MONOMER"/>
<dbReference type="PANTHER" id="PTHR22916">
    <property type="entry name" value="GLYCOSYLTRANSFERASE"/>
    <property type="match status" value="1"/>
</dbReference>
<name>A0A0B5AXF2_9BACL</name>
<keyword evidence="6" id="KW-1185">Reference proteome</keyword>
<evidence type="ECO:0000256" key="2">
    <source>
        <dbReference type="ARBA" id="ARBA00022676"/>
    </source>
</evidence>
<dbReference type="EMBL" id="CP009416">
    <property type="protein sequence ID" value="AJD92699.1"/>
    <property type="molecule type" value="Genomic_DNA"/>
</dbReference>
<keyword evidence="3" id="KW-0808">Transferase</keyword>
<dbReference type="AlphaFoldDB" id="A0A0B5AXF2"/>
<dbReference type="InterPro" id="IPR001173">
    <property type="entry name" value="Glyco_trans_2-like"/>
</dbReference>
<keyword evidence="2" id="KW-0328">Glycosyltransferase</keyword>
<dbReference type="InterPro" id="IPR029044">
    <property type="entry name" value="Nucleotide-diphossugar_trans"/>
</dbReference>
<gene>
    <name evidence="5" type="ORF">JMA_33820</name>
</gene>
<evidence type="ECO:0000313" key="5">
    <source>
        <dbReference type="EMBL" id="AJD92699.1"/>
    </source>
</evidence>
<dbReference type="PANTHER" id="PTHR22916:SF51">
    <property type="entry name" value="GLYCOSYLTRANSFERASE EPSH-RELATED"/>
    <property type="match status" value="1"/>
</dbReference>
<evidence type="ECO:0000256" key="3">
    <source>
        <dbReference type="ARBA" id="ARBA00022679"/>
    </source>
</evidence>
<evidence type="ECO:0000259" key="4">
    <source>
        <dbReference type="Pfam" id="PF00535"/>
    </source>
</evidence>
<evidence type="ECO:0000256" key="1">
    <source>
        <dbReference type="ARBA" id="ARBA00006739"/>
    </source>
</evidence>
<evidence type="ECO:0000313" key="6">
    <source>
        <dbReference type="Proteomes" id="UP000031449"/>
    </source>
</evidence>
<proteinExistence type="inferred from homology"/>
<dbReference type="HOGENOM" id="CLU_025996_25_1_9"/>
<dbReference type="Pfam" id="PF00535">
    <property type="entry name" value="Glycos_transf_2"/>
    <property type="match status" value="1"/>
</dbReference>
<accession>A0A0B5AXF2</accession>
<dbReference type="Gene3D" id="3.90.550.10">
    <property type="entry name" value="Spore Coat Polysaccharide Biosynthesis Protein SpsA, Chain A"/>
    <property type="match status" value="1"/>
</dbReference>